<feature type="non-terminal residue" evidence="2">
    <location>
        <position position="129"/>
    </location>
</feature>
<evidence type="ECO:0000313" key="2">
    <source>
        <dbReference type="EMBL" id="CAK0819328.1"/>
    </source>
</evidence>
<evidence type="ECO:0000313" key="3">
    <source>
        <dbReference type="Proteomes" id="UP001189429"/>
    </source>
</evidence>
<sequence length="129" mass="13622">RPHPALRGRVRGLRGEAGGRAAQETRKSKHKHQLAVQKALRGRGAGGGVAGAGHHPGRPRRGAAVRLEGPRRAGDQAAQGRVPGPDRGGGVADQLRPGPAPVNLGGRRGRPFAGHWRRCSSGVCRRRRM</sequence>
<reference evidence="2" key="1">
    <citation type="submission" date="2023-10" db="EMBL/GenBank/DDBJ databases">
        <authorList>
            <person name="Chen Y."/>
            <person name="Shah S."/>
            <person name="Dougan E. K."/>
            <person name="Thang M."/>
            <person name="Chan C."/>
        </authorList>
    </citation>
    <scope>NUCLEOTIDE SEQUENCE [LARGE SCALE GENOMIC DNA]</scope>
</reference>
<feature type="region of interest" description="Disordered" evidence="1">
    <location>
        <begin position="1"/>
        <end position="114"/>
    </location>
</feature>
<gene>
    <name evidence="2" type="ORF">PCOR1329_LOCUS21349</name>
</gene>
<name>A0ABN9RKC5_9DINO</name>
<comment type="caution">
    <text evidence="2">The sequence shown here is derived from an EMBL/GenBank/DDBJ whole genome shotgun (WGS) entry which is preliminary data.</text>
</comment>
<evidence type="ECO:0000256" key="1">
    <source>
        <dbReference type="SAM" id="MobiDB-lite"/>
    </source>
</evidence>
<dbReference type="Proteomes" id="UP001189429">
    <property type="component" value="Unassembled WGS sequence"/>
</dbReference>
<feature type="compositionally biased region" description="Basic residues" evidence="1">
    <location>
        <begin position="1"/>
        <end position="12"/>
    </location>
</feature>
<proteinExistence type="predicted"/>
<accession>A0ABN9RKC5</accession>
<keyword evidence="3" id="KW-1185">Reference proteome</keyword>
<dbReference type="EMBL" id="CAUYUJ010007017">
    <property type="protein sequence ID" value="CAK0819328.1"/>
    <property type="molecule type" value="Genomic_DNA"/>
</dbReference>
<feature type="non-terminal residue" evidence="2">
    <location>
        <position position="1"/>
    </location>
</feature>
<organism evidence="2 3">
    <name type="scientific">Prorocentrum cordatum</name>
    <dbReference type="NCBI Taxonomy" id="2364126"/>
    <lineage>
        <taxon>Eukaryota</taxon>
        <taxon>Sar</taxon>
        <taxon>Alveolata</taxon>
        <taxon>Dinophyceae</taxon>
        <taxon>Prorocentrales</taxon>
        <taxon>Prorocentraceae</taxon>
        <taxon>Prorocentrum</taxon>
    </lineage>
</organism>
<protein>
    <submittedName>
        <fullName evidence="2">Uncharacterized protein</fullName>
    </submittedName>
</protein>